<evidence type="ECO:0000313" key="10">
    <source>
        <dbReference type="Proteomes" id="UP000059672"/>
    </source>
</evidence>
<dbReference type="GO" id="GO:0015079">
    <property type="term" value="F:potassium ion transmembrane transporter activity"/>
    <property type="evidence" value="ECO:0007669"/>
    <property type="project" value="InterPro"/>
</dbReference>
<dbReference type="InterPro" id="IPR036291">
    <property type="entry name" value="NAD(P)-bd_dom_sf"/>
</dbReference>
<feature type="domain" description="RCK N-terminal" evidence="7">
    <location>
        <begin position="1"/>
        <end position="120"/>
    </location>
</feature>
<dbReference type="Pfam" id="PF02080">
    <property type="entry name" value="TrkA_C"/>
    <property type="match status" value="2"/>
</dbReference>
<dbReference type="AlphaFoldDB" id="A0A0X8G5W8"/>
<dbReference type="Gene3D" id="3.40.50.720">
    <property type="entry name" value="NAD(P)-binding Rossmann-like Domain"/>
    <property type="match status" value="2"/>
</dbReference>
<reference evidence="10" key="1">
    <citation type="submission" date="2015-12" db="EMBL/GenBank/DDBJ databases">
        <title>Complete genome sequence of Lutibacter profundus strain LP1.</title>
        <authorList>
            <person name="Wissuwa J."/>
            <person name="Le Moine Bauer S."/>
            <person name="Stokke R."/>
            <person name="Dahle H."/>
            <person name="Steen I.H."/>
        </authorList>
    </citation>
    <scope>NUCLEOTIDE SEQUENCE [LARGE SCALE GENOMIC DNA]</scope>
    <source>
        <strain evidence="10">LP1</strain>
    </source>
</reference>
<evidence type="ECO:0000256" key="6">
    <source>
        <dbReference type="ARBA" id="ARBA00023065"/>
    </source>
</evidence>
<proteinExistence type="predicted"/>
<dbReference type="PATRIC" id="fig|1622118.3.peg.1090"/>
<evidence type="ECO:0000256" key="5">
    <source>
        <dbReference type="ARBA" id="ARBA00023027"/>
    </source>
</evidence>
<dbReference type="NCBIfam" id="NF007031">
    <property type="entry name" value="PRK09496.1-2"/>
    <property type="match status" value="1"/>
</dbReference>
<feature type="domain" description="RCK C-terminal" evidence="8">
    <location>
        <begin position="140"/>
        <end position="226"/>
    </location>
</feature>
<evidence type="ECO:0000259" key="7">
    <source>
        <dbReference type="PROSITE" id="PS51201"/>
    </source>
</evidence>
<name>A0A0X8G5W8_9FLAO</name>
<accession>A0A0X8G5W8</accession>
<keyword evidence="2" id="KW-0813">Transport</keyword>
<dbReference type="InterPro" id="IPR003148">
    <property type="entry name" value="RCK_N"/>
</dbReference>
<dbReference type="GO" id="GO:0005886">
    <property type="term" value="C:plasma membrane"/>
    <property type="evidence" value="ECO:0007669"/>
    <property type="project" value="InterPro"/>
</dbReference>
<evidence type="ECO:0000256" key="4">
    <source>
        <dbReference type="ARBA" id="ARBA00022958"/>
    </source>
</evidence>
<evidence type="ECO:0000256" key="1">
    <source>
        <dbReference type="ARBA" id="ARBA00017378"/>
    </source>
</evidence>
<dbReference type="Proteomes" id="UP000059672">
    <property type="component" value="Chromosome"/>
</dbReference>
<evidence type="ECO:0000256" key="3">
    <source>
        <dbReference type="ARBA" id="ARBA00022538"/>
    </source>
</evidence>
<dbReference type="RefSeq" id="WP_068206927.1">
    <property type="nucleotide sequence ID" value="NZ_CP013355.1"/>
</dbReference>
<keyword evidence="5" id="KW-0520">NAD</keyword>
<dbReference type="SUPFAM" id="SSF116726">
    <property type="entry name" value="TrkA C-terminal domain-like"/>
    <property type="match status" value="1"/>
</dbReference>
<dbReference type="KEGG" id="lut:Lupro_05215"/>
<dbReference type="Gene3D" id="3.30.70.1450">
    <property type="entry name" value="Regulator of K+ conductance, C-terminal domain"/>
    <property type="match status" value="2"/>
</dbReference>
<reference evidence="9 10" key="2">
    <citation type="journal article" date="2016" name="Int. J. Syst. Evol. Microbiol.">
        <title>Lutibacter profundi sp. nov., isolated from a deep-sea hydrothermal system on the Arctic Mid-Ocean Ridge and emended description of the genus Lutibacter.</title>
        <authorList>
            <person name="Le Moine Bauer S."/>
            <person name="Roalkvam I."/>
            <person name="Steen I.H."/>
            <person name="Dahle H."/>
        </authorList>
    </citation>
    <scope>NUCLEOTIDE SEQUENCE [LARGE SCALE GENOMIC DNA]</scope>
    <source>
        <strain evidence="9 10">LP1</strain>
    </source>
</reference>
<gene>
    <name evidence="9" type="ORF">Lupro_05215</name>
</gene>
<dbReference type="PANTHER" id="PTHR43833:SF5">
    <property type="entry name" value="TRK SYSTEM POTASSIUM UPTAKE PROTEIN TRKA"/>
    <property type="match status" value="1"/>
</dbReference>
<evidence type="ECO:0000256" key="2">
    <source>
        <dbReference type="ARBA" id="ARBA00022448"/>
    </source>
</evidence>
<dbReference type="Pfam" id="PF02254">
    <property type="entry name" value="TrkA_N"/>
    <property type="match status" value="2"/>
</dbReference>
<dbReference type="EMBL" id="CP013355">
    <property type="protein sequence ID" value="AMC10678.1"/>
    <property type="molecule type" value="Genomic_DNA"/>
</dbReference>
<dbReference type="InterPro" id="IPR050721">
    <property type="entry name" value="Trk_Ktr_HKT_K-transport"/>
</dbReference>
<keyword evidence="4" id="KW-0630">Potassium</keyword>
<dbReference type="PRINTS" id="PR00335">
    <property type="entry name" value="KUPTAKETRKA"/>
</dbReference>
<dbReference type="PANTHER" id="PTHR43833">
    <property type="entry name" value="POTASSIUM CHANNEL PROTEIN 2-RELATED-RELATED"/>
    <property type="match status" value="1"/>
</dbReference>
<sequence>MKIIIVGAGDVGFHLAKLLSFESQDIYLIDMDAEKLEYASSHFDVITKKGDATSVKLLKEVNIDKSDIFLAVTESQNTNFTLAVIAKKLGAKKTIARISSHEFTKNNEVDFKELGIDFMISPGELAAEEIKMLLHQSAFNDTIEFENGTLNILGSTLEYNSPLIGLTVEEARHKFFDVAFITIAIKPENSTETIIPRGNTKYSAFDQVYFSIPKNSIKKLYKLMGKTPFGVKDVMILGGSKIGVKAARNLCDGNFNTKLIEIDKERAKEIAEKLPNALIIKGDGRNVELLDEENISEMDAFIAVTGNSETNIMTCLVAKSKGVKKTIALVENMDYINISQTIGIDTLINKKLLAASAIFKHVRKGDVLKLANLHNIDAEVLEFNVKEDSAVTKKLIKDIKLTKKAVFAGVIRDGIALMTFGDFQILAGDKAVVFCLPEAIYNVEKLFN</sequence>
<dbReference type="PROSITE" id="PS51201">
    <property type="entry name" value="RCK_N"/>
    <property type="match status" value="2"/>
</dbReference>
<protein>
    <recommendedName>
        <fullName evidence="1">Trk system potassium uptake protein TrkA</fullName>
    </recommendedName>
</protein>
<evidence type="ECO:0000259" key="8">
    <source>
        <dbReference type="PROSITE" id="PS51202"/>
    </source>
</evidence>
<dbReference type="PROSITE" id="PS51202">
    <property type="entry name" value="RCK_C"/>
    <property type="match status" value="2"/>
</dbReference>
<dbReference type="STRING" id="1622118.Lupro_05215"/>
<dbReference type="SUPFAM" id="SSF51735">
    <property type="entry name" value="NAD(P)-binding Rossmann-fold domains"/>
    <property type="match status" value="2"/>
</dbReference>
<dbReference type="NCBIfam" id="NF007039">
    <property type="entry name" value="PRK09496.3-2"/>
    <property type="match status" value="1"/>
</dbReference>
<dbReference type="NCBIfam" id="NF007038">
    <property type="entry name" value="PRK09496.2-6"/>
    <property type="match status" value="1"/>
</dbReference>
<keyword evidence="3" id="KW-0633">Potassium transport</keyword>
<keyword evidence="10" id="KW-1185">Reference proteome</keyword>
<feature type="domain" description="RCK N-terminal" evidence="7">
    <location>
        <begin position="231"/>
        <end position="348"/>
    </location>
</feature>
<dbReference type="OrthoDB" id="9775180at2"/>
<dbReference type="InterPro" id="IPR006036">
    <property type="entry name" value="K_uptake_TrkA"/>
</dbReference>
<dbReference type="InterPro" id="IPR036721">
    <property type="entry name" value="RCK_C_sf"/>
</dbReference>
<dbReference type="InterPro" id="IPR006037">
    <property type="entry name" value="RCK_C"/>
</dbReference>
<organism evidence="9 10">
    <name type="scientific">Lutibacter profundi</name>
    <dbReference type="NCBI Taxonomy" id="1622118"/>
    <lineage>
        <taxon>Bacteria</taxon>
        <taxon>Pseudomonadati</taxon>
        <taxon>Bacteroidota</taxon>
        <taxon>Flavobacteriia</taxon>
        <taxon>Flavobacteriales</taxon>
        <taxon>Flavobacteriaceae</taxon>
        <taxon>Lutibacter</taxon>
    </lineage>
</organism>
<feature type="domain" description="RCK C-terminal" evidence="8">
    <location>
        <begin position="368"/>
        <end position="448"/>
    </location>
</feature>
<evidence type="ECO:0000313" key="9">
    <source>
        <dbReference type="EMBL" id="AMC10678.1"/>
    </source>
</evidence>
<keyword evidence="6" id="KW-0406">Ion transport</keyword>